<gene>
    <name evidence="1" type="ORF">ENJ12_04445</name>
</gene>
<reference evidence="1" key="1">
    <citation type="journal article" date="2020" name="mSystems">
        <title>Genome- and Community-Level Interaction Insights into Carbon Utilization and Element Cycling Functions of Hydrothermarchaeota in Hydrothermal Sediment.</title>
        <authorList>
            <person name="Zhou Z."/>
            <person name="Liu Y."/>
            <person name="Xu W."/>
            <person name="Pan J."/>
            <person name="Luo Z.H."/>
            <person name="Li M."/>
        </authorList>
    </citation>
    <scope>NUCLEOTIDE SEQUENCE [LARGE SCALE GENOMIC DNA]</scope>
    <source>
        <strain evidence="1">HyVt-458</strain>
    </source>
</reference>
<sequence>MVRQSSDAIRGKDQPMLRERRMFRLLLQSNPNYFGNAAFSHLPARSPVSCNTYYEALSCLGYSPEKRQLAAVISLFRSSGYGAGTRISSAPEYVRFYFSFDGGQSWEDQGCTSVEVRNAVALSDRQYAVSLVLPEDAASFPGGSARLRAILSWNDAPPAGSPDWQPVFGGIMETTVCMSAQSPAPTVQKPTRVTDEVLCGIGLVQDELLVAVVHVEGPGHLSEHHHVTFWADTDGNSTFGKHLGTADMALSSLGSIPREGVDYVLQLPVDLDAYRLDCAENSRTLRVRAILSRSRSGARSKFQCVPTERGCRDASLTIAPRVNAAAGTIALVGGLPAVTAVPQELFLRDMKPASEGFLVQGVPLLRHSYVVEVSGDGVHWRPLLDEVKVRNAQGVIRHHRPDPDTGLFAYLPVEQNVTGVLACWDAEGVGKWRVRLRNFFGAMPLPDSDVVAVHLEERPPIGSEQGTPAMLRNGMLSASRSEMAAPLDMGWNHPPLRA</sequence>
<name>A0A831RX84_9GAMM</name>
<organism evidence="1">
    <name type="scientific">Thiolapillus brandeum</name>
    <dbReference type="NCBI Taxonomy" id="1076588"/>
    <lineage>
        <taxon>Bacteria</taxon>
        <taxon>Pseudomonadati</taxon>
        <taxon>Pseudomonadota</taxon>
        <taxon>Gammaproteobacteria</taxon>
        <taxon>Chromatiales</taxon>
        <taxon>Sedimenticolaceae</taxon>
        <taxon>Thiolapillus</taxon>
    </lineage>
</organism>
<proteinExistence type="predicted"/>
<evidence type="ECO:0000313" key="1">
    <source>
        <dbReference type="EMBL" id="HEC06073.1"/>
    </source>
</evidence>
<dbReference type="AlphaFoldDB" id="A0A831RX84"/>
<dbReference type="EMBL" id="DRLF01000159">
    <property type="protein sequence ID" value="HEC06073.1"/>
    <property type="molecule type" value="Genomic_DNA"/>
</dbReference>
<comment type="caution">
    <text evidence="1">The sequence shown here is derived from an EMBL/GenBank/DDBJ whole genome shotgun (WGS) entry which is preliminary data.</text>
</comment>
<dbReference type="Proteomes" id="UP000886339">
    <property type="component" value="Unassembled WGS sequence"/>
</dbReference>
<accession>A0A831RX84</accession>
<protein>
    <submittedName>
        <fullName evidence="1">Uncharacterized protein</fullName>
    </submittedName>
</protein>